<comment type="caution">
    <text evidence="4">The sequence shown here is derived from an EMBL/GenBank/DDBJ whole genome shotgun (WGS) entry which is preliminary data.</text>
</comment>
<feature type="domain" description="Putative 5'-nucleotidase C-terminal" evidence="3">
    <location>
        <begin position="370"/>
        <end position="556"/>
    </location>
</feature>
<feature type="chain" id="PRO_5040420874" description="Calcineurin-like phosphoesterase domain-containing protein" evidence="1">
    <location>
        <begin position="16"/>
        <end position="595"/>
    </location>
</feature>
<dbReference type="SUPFAM" id="SSF55816">
    <property type="entry name" value="5'-nucleotidase (syn. UDP-sugar hydrolase), C-terminal domain"/>
    <property type="match status" value="1"/>
</dbReference>
<organism evidence="4 5">
    <name type="scientific">Actinomortierella ambigua</name>
    <dbReference type="NCBI Taxonomy" id="1343610"/>
    <lineage>
        <taxon>Eukaryota</taxon>
        <taxon>Fungi</taxon>
        <taxon>Fungi incertae sedis</taxon>
        <taxon>Mucoromycota</taxon>
        <taxon>Mortierellomycotina</taxon>
        <taxon>Mortierellomycetes</taxon>
        <taxon>Mortierellales</taxon>
        <taxon>Mortierellaceae</taxon>
        <taxon>Actinomortierella</taxon>
    </lineage>
</organism>
<dbReference type="InterPro" id="IPR029052">
    <property type="entry name" value="Metallo-depent_PP-like"/>
</dbReference>
<evidence type="ECO:0000256" key="1">
    <source>
        <dbReference type="SAM" id="SignalP"/>
    </source>
</evidence>
<dbReference type="Pfam" id="PF21953">
    <property type="entry name" value="NadN_nucleosid_C"/>
    <property type="match status" value="1"/>
</dbReference>
<dbReference type="Gene3D" id="3.60.21.10">
    <property type="match status" value="1"/>
</dbReference>
<keyword evidence="5" id="KW-1185">Reference proteome</keyword>
<reference evidence="4" key="1">
    <citation type="journal article" date="2020" name="Fungal Divers.">
        <title>Resolving the Mortierellaceae phylogeny through synthesis of multi-gene phylogenetics and phylogenomics.</title>
        <authorList>
            <person name="Vandepol N."/>
            <person name="Liber J."/>
            <person name="Desiro A."/>
            <person name="Na H."/>
            <person name="Kennedy M."/>
            <person name="Barry K."/>
            <person name="Grigoriev I.V."/>
            <person name="Miller A.N."/>
            <person name="O'Donnell K."/>
            <person name="Stajich J.E."/>
            <person name="Bonito G."/>
        </authorList>
    </citation>
    <scope>NUCLEOTIDE SEQUENCE</scope>
    <source>
        <strain evidence="4">BC1065</strain>
    </source>
</reference>
<dbReference type="SUPFAM" id="SSF56300">
    <property type="entry name" value="Metallo-dependent phosphatases"/>
    <property type="match status" value="1"/>
</dbReference>
<dbReference type="Gene3D" id="3.90.780.10">
    <property type="entry name" value="5'-Nucleotidase, C-terminal domain"/>
    <property type="match status" value="1"/>
</dbReference>
<dbReference type="OrthoDB" id="7722975at2759"/>
<dbReference type="GO" id="GO:0009166">
    <property type="term" value="P:nucleotide catabolic process"/>
    <property type="evidence" value="ECO:0007669"/>
    <property type="project" value="InterPro"/>
</dbReference>
<dbReference type="GO" id="GO:0016787">
    <property type="term" value="F:hydrolase activity"/>
    <property type="evidence" value="ECO:0007669"/>
    <property type="project" value="InterPro"/>
</dbReference>
<dbReference type="InterPro" id="IPR053828">
    <property type="entry name" value="Nucleosidase_C"/>
</dbReference>
<feature type="domain" description="Calcineurin-like phosphoesterase" evidence="2">
    <location>
        <begin position="43"/>
        <end position="264"/>
    </location>
</feature>
<dbReference type="GO" id="GO:0005829">
    <property type="term" value="C:cytosol"/>
    <property type="evidence" value="ECO:0007669"/>
    <property type="project" value="TreeGrafter"/>
</dbReference>
<evidence type="ECO:0008006" key="6">
    <source>
        <dbReference type="Google" id="ProtNLM"/>
    </source>
</evidence>
<sequence length="595" mass="66836">MIAILLLSFLSLALAHVERRAQAGALDPEPIALRPLEWGDVNFIATTDTHGWLQGHPDDPSYSGDFGDFASFVSHMRDQATHRRTDLFVIDSGDIHHGTGIADDTKTAGTMTDPIFEKVRYDLLTPGNHELYDNELANTMYKIYAPRWGNRYLTSNVFFKDVVTNKTVPLGTQYTTFRGKFGTRVLAYGFMYNFTTPATNAVVEFCNTTVQQQWFLESLKEESDIIVIVGHNPVRSPELRMVIDAIRQVHPARPIIVFGGHNHVRDFTQYDARAAGLSAGRFMETVGWMSVDGLRNAACGIDSSAVDCIGKNLTFHRRYMDTNRYTYITHSMAHPKQKFDTWRGEKITKEIAEARRKLDVTKVLGQAPMDYYVTRVPFTHPQSIFKWLQDEVLETVLLPTRPYPAMVVSPTGMVRYDIQKGDFTVDDVFVICPYHFKFVYFSLKAVHARRLLEVMANFTKPTGGRDGSGGNHTSGSKEITDAVQWATHPLAPAQADLTPGYVTMDDYGTGGDDWPHLPVPVYLDAPVNVASKLAADVPDGTEIDLVFIDYYAKPVLKALAVLDPNGTYVPTSYRRDFDLAGMFANFAKLKWNKKE</sequence>
<dbReference type="InterPro" id="IPR014485">
    <property type="entry name" value="Pesterase_C1039"/>
</dbReference>
<name>A0A9P6QJR8_9FUNG</name>
<evidence type="ECO:0000313" key="4">
    <source>
        <dbReference type="EMBL" id="KAG0268256.1"/>
    </source>
</evidence>
<evidence type="ECO:0000259" key="3">
    <source>
        <dbReference type="Pfam" id="PF21953"/>
    </source>
</evidence>
<dbReference type="PIRSF" id="PIRSF017316">
    <property type="entry name" value="Pesterase_C1039"/>
    <property type="match status" value="1"/>
</dbReference>
<dbReference type="InterPro" id="IPR036907">
    <property type="entry name" value="5'-Nucleotdase_C_sf"/>
</dbReference>
<feature type="signal peptide" evidence="1">
    <location>
        <begin position="1"/>
        <end position="15"/>
    </location>
</feature>
<dbReference type="PANTHER" id="PTHR11575">
    <property type="entry name" value="5'-NUCLEOTIDASE-RELATED"/>
    <property type="match status" value="1"/>
</dbReference>
<dbReference type="EMBL" id="JAAAJB010000056">
    <property type="protein sequence ID" value="KAG0268256.1"/>
    <property type="molecule type" value="Genomic_DNA"/>
</dbReference>
<evidence type="ECO:0000259" key="2">
    <source>
        <dbReference type="Pfam" id="PF00149"/>
    </source>
</evidence>
<evidence type="ECO:0000313" key="5">
    <source>
        <dbReference type="Proteomes" id="UP000807716"/>
    </source>
</evidence>
<dbReference type="PANTHER" id="PTHR11575:SF22">
    <property type="entry name" value="ADL392WP"/>
    <property type="match status" value="1"/>
</dbReference>
<dbReference type="Pfam" id="PF00149">
    <property type="entry name" value="Metallophos"/>
    <property type="match status" value="1"/>
</dbReference>
<dbReference type="AlphaFoldDB" id="A0A9P6QJR8"/>
<accession>A0A9P6QJR8</accession>
<proteinExistence type="predicted"/>
<dbReference type="InterPro" id="IPR004843">
    <property type="entry name" value="Calcineurin-like_PHP"/>
</dbReference>
<protein>
    <recommendedName>
        <fullName evidence="6">Calcineurin-like phosphoesterase domain-containing protein</fullName>
    </recommendedName>
</protein>
<gene>
    <name evidence="4" type="ORF">DFQ27_007224</name>
</gene>
<keyword evidence="1" id="KW-0732">Signal</keyword>
<dbReference type="InterPro" id="IPR006179">
    <property type="entry name" value="5_nucleotidase/apyrase"/>
</dbReference>
<dbReference type="Proteomes" id="UP000807716">
    <property type="component" value="Unassembled WGS sequence"/>
</dbReference>